<feature type="coiled-coil region" evidence="1">
    <location>
        <begin position="11"/>
        <end position="66"/>
    </location>
</feature>
<proteinExistence type="predicted"/>
<dbReference type="GeneID" id="26647071"/>
<dbReference type="RefSeq" id="YP_009214169.1">
    <property type="nucleotide sequence ID" value="NC_028958.1"/>
</dbReference>
<dbReference type="OrthoDB" id="25899at10239"/>
<accession>A0A0A8WEV3</accession>
<evidence type="ECO:0000313" key="2">
    <source>
        <dbReference type="EMBL" id="CEK40370.1"/>
    </source>
</evidence>
<dbReference type="KEGG" id="vg:26647071"/>
<evidence type="ECO:0000313" key="3">
    <source>
        <dbReference type="Proteomes" id="UP000030730"/>
    </source>
</evidence>
<gene>
    <name evidence="2" type="ORF">PHICD146_20041</name>
</gene>
<keyword evidence="3" id="KW-1185">Reference proteome</keyword>
<dbReference type="EMBL" id="LN681536">
    <property type="protein sequence ID" value="CEK40370.1"/>
    <property type="molecule type" value="Genomic_DNA"/>
</dbReference>
<dbReference type="Proteomes" id="UP000030730">
    <property type="component" value="Genome"/>
</dbReference>
<reference evidence="2 3" key="1">
    <citation type="submission" date="2014-12" db="EMBL/GenBank/DDBJ databases">
        <title>Whole Genome Sequence and Molecular Characterization of Siphoviridae / Myoviridae Phage Infecting Clostridium difficile.</title>
        <authorList>
            <person name="Monot M."/>
        </authorList>
    </citation>
    <scope>NUCLEOTIDE SEQUENCE [LARGE SCALE GENOMIC DNA]</scope>
</reference>
<dbReference type="SUPFAM" id="SSF57997">
    <property type="entry name" value="Tropomyosin"/>
    <property type="match status" value="1"/>
</dbReference>
<protein>
    <submittedName>
        <fullName evidence="2">Uncharacterized protein</fullName>
    </submittedName>
</protein>
<sequence>MKIGKYLIVSKEQMDRNIECLKEEIKIRDDKIRLHECIMSNNEELIQILEEQLKEYKSELKEYKSELDVYSLFIDCILNKETRKAIAIYNRTKSIRIKRKCLNSIPVKKG</sequence>
<evidence type="ECO:0000256" key="1">
    <source>
        <dbReference type="SAM" id="Coils"/>
    </source>
</evidence>
<organism evidence="2 3">
    <name type="scientific">Clostridium phage phiCD146</name>
    <dbReference type="NCBI Taxonomy" id="1582151"/>
    <lineage>
        <taxon>Viruses</taxon>
        <taxon>Duplodnaviria</taxon>
        <taxon>Heunggongvirae</taxon>
        <taxon>Uroviricota</taxon>
        <taxon>Caudoviricetes</taxon>
        <taxon>Leicestervirus</taxon>
        <taxon>Leicestervirus CD146</taxon>
    </lineage>
</organism>
<name>A0A0A8WEV3_9CAUD</name>
<keyword evidence="1" id="KW-0175">Coiled coil</keyword>